<organism evidence="2 3">
    <name type="scientific">Hibiscus sabdariffa</name>
    <name type="common">roselle</name>
    <dbReference type="NCBI Taxonomy" id="183260"/>
    <lineage>
        <taxon>Eukaryota</taxon>
        <taxon>Viridiplantae</taxon>
        <taxon>Streptophyta</taxon>
        <taxon>Embryophyta</taxon>
        <taxon>Tracheophyta</taxon>
        <taxon>Spermatophyta</taxon>
        <taxon>Magnoliopsida</taxon>
        <taxon>eudicotyledons</taxon>
        <taxon>Gunneridae</taxon>
        <taxon>Pentapetalae</taxon>
        <taxon>rosids</taxon>
        <taxon>malvids</taxon>
        <taxon>Malvales</taxon>
        <taxon>Malvaceae</taxon>
        <taxon>Malvoideae</taxon>
        <taxon>Hibiscus</taxon>
    </lineage>
</organism>
<keyword evidence="3" id="KW-1185">Reference proteome</keyword>
<feature type="region of interest" description="Disordered" evidence="1">
    <location>
        <begin position="1"/>
        <end position="33"/>
    </location>
</feature>
<feature type="compositionally biased region" description="Polar residues" evidence="1">
    <location>
        <begin position="1"/>
        <end position="12"/>
    </location>
</feature>
<evidence type="ECO:0000256" key="1">
    <source>
        <dbReference type="SAM" id="MobiDB-lite"/>
    </source>
</evidence>
<name>A0ABR2B1G4_9ROSI</name>
<accession>A0ABR2B1G4</accession>
<dbReference type="PRINTS" id="PR00347">
    <property type="entry name" value="THAUMATIN"/>
</dbReference>
<dbReference type="EMBL" id="JBBPBM010000215">
    <property type="protein sequence ID" value="KAK8500568.1"/>
    <property type="molecule type" value="Genomic_DNA"/>
</dbReference>
<proteinExistence type="predicted"/>
<protein>
    <submittedName>
        <fullName evidence="2">Uncharacterized protein</fullName>
    </submittedName>
</protein>
<dbReference type="PANTHER" id="PTHR31048">
    <property type="entry name" value="OS03G0233200 PROTEIN"/>
    <property type="match status" value="1"/>
</dbReference>
<dbReference type="PROSITE" id="PS00316">
    <property type="entry name" value="THAUMATIN_1"/>
    <property type="match status" value="1"/>
</dbReference>
<gene>
    <name evidence="2" type="ORF">V6N12_037820</name>
</gene>
<dbReference type="InterPro" id="IPR037176">
    <property type="entry name" value="Osmotin/thaumatin-like_sf"/>
</dbReference>
<dbReference type="Proteomes" id="UP001472677">
    <property type="component" value="Unassembled WGS sequence"/>
</dbReference>
<dbReference type="Pfam" id="PF00314">
    <property type="entry name" value="Thaumatin"/>
    <property type="match status" value="1"/>
</dbReference>
<evidence type="ECO:0000313" key="2">
    <source>
        <dbReference type="EMBL" id="KAK8500568.1"/>
    </source>
</evidence>
<dbReference type="InterPro" id="IPR017949">
    <property type="entry name" value="Thaumatin_CS"/>
</dbReference>
<dbReference type="InterPro" id="IPR001938">
    <property type="entry name" value="Thaumatin"/>
</dbReference>
<comment type="caution">
    <text evidence="2">The sequence shown here is derived from an EMBL/GenBank/DDBJ whole genome shotgun (WGS) entry which is preliminary data.</text>
</comment>
<sequence>MQPFSASKTTAPTRFVPRQRLRAGGSSTMAKSGTLTSAPEHEVLVSGLEPIANSMEYDKANARQVTVGGSSNAKATMTKNPLITLEYIVTPLNFGYAKRVTLDTTYSTKYLTLFEICNQCSYTVWAAASPGGGTRLDPFQSWTINVPAGTVMARIWGRTNCNFDGSGRGGCETGDCDGLLQCQGWGAPPNTLAEFALNQFQNLDFYDMSLVDGYEARGRL</sequence>
<reference evidence="2 3" key="1">
    <citation type="journal article" date="2024" name="G3 (Bethesda)">
        <title>Genome assembly of Hibiscus sabdariffa L. provides insights into metabolisms of medicinal natural products.</title>
        <authorList>
            <person name="Kim T."/>
        </authorList>
    </citation>
    <scope>NUCLEOTIDE SEQUENCE [LARGE SCALE GENOMIC DNA]</scope>
    <source>
        <strain evidence="2">TK-2024</strain>
        <tissue evidence="2">Old leaves</tissue>
    </source>
</reference>
<dbReference type="Gene3D" id="2.60.110.10">
    <property type="entry name" value="Thaumatin"/>
    <property type="match status" value="1"/>
</dbReference>
<evidence type="ECO:0000313" key="3">
    <source>
        <dbReference type="Proteomes" id="UP001472677"/>
    </source>
</evidence>
<dbReference type="SUPFAM" id="SSF49870">
    <property type="entry name" value="Osmotin, thaumatin-like protein"/>
    <property type="match status" value="1"/>
</dbReference>
<dbReference type="PROSITE" id="PS51367">
    <property type="entry name" value="THAUMATIN_2"/>
    <property type="match status" value="1"/>
</dbReference>
<dbReference type="SMART" id="SM00205">
    <property type="entry name" value="THN"/>
    <property type="match status" value="1"/>
</dbReference>